<dbReference type="InterPro" id="IPR012340">
    <property type="entry name" value="NA-bd_OB-fold"/>
</dbReference>
<sequence length="231" mass="24666">MGSVMLVTPTTPPSIQNSSEAQHVSSSTPISSPSRSSSQAATSKRTHSLFDQTPLMELKRKKHSQSRNCGPTSQRPMNKHKKLISSSRQRLLECYKGMDGAIVLAATSVTGVLRYRVELAVSDGADDATFVVFDSEMTKLTSRPASSLRLELKVTPFNFTPNHRSFTVTKLTAVPTSEETSEGLTNNDGNPPSPDSAAGKTGGKGIAMNDKPQNTGEAGVECSRKRGAADP</sequence>
<feature type="compositionally biased region" description="Polar residues" evidence="1">
    <location>
        <begin position="66"/>
        <end position="76"/>
    </location>
</feature>
<feature type="region of interest" description="Disordered" evidence="1">
    <location>
        <begin position="1"/>
        <end position="82"/>
    </location>
</feature>
<gene>
    <name evidence="2" type="ORF">MERR_LOCUS3216</name>
</gene>
<dbReference type="Proteomes" id="UP000467841">
    <property type="component" value="Unassembled WGS sequence"/>
</dbReference>
<dbReference type="Gene3D" id="2.40.50.140">
    <property type="entry name" value="Nucleic acid-binding proteins"/>
    <property type="match status" value="1"/>
</dbReference>
<feature type="compositionally biased region" description="Low complexity" evidence="1">
    <location>
        <begin position="25"/>
        <end position="43"/>
    </location>
</feature>
<proteinExistence type="predicted"/>
<organism evidence="2 3">
    <name type="scientific">Microthlaspi erraticum</name>
    <dbReference type="NCBI Taxonomy" id="1685480"/>
    <lineage>
        <taxon>Eukaryota</taxon>
        <taxon>Viridiplantae</taxon>
        <taxon>Streptophyta</taxon>
        <taxon>Embryophyta</taxon>
        <taxon>Tracheophyta</taxon>
        <taxon>Spermatophyta</taxon>
        <taxon>Magnoliopsida</taxon>
        <taxon>eudicotyledons</taxon>
        <taxon>Gunneridae</taxon>
        <taxon>Pentapetalae</taxon>
        <taxon>rosids</taxon>
        <taxon>malvids</taxon>
        <taxon>Brassicales</taxon>
        <taxon>Brassicaceae</taxon>
        <taxon>Coluteocarpeae</taxon>
        <taxon>Microthlaspi</taxon>
    </lineage>
</organism>
<protein>
    <recommendedName>
        <fullName evidence="4">Replication factor A C-terminal domain-containing protein</fullName>
    </recommendedName>
</protein>
<evidence type="ECO:0008006" key="4">
    <source>
        <dbReference type="Google" id="ProtNLM"/>
    </source>
</evidence>
<evidence type="ECO:0000256" key="1">
    <source>
        <dbReference type="SAM" id="MobiDB-lite"/>
    </source>
</evidence>
<dbReference type="AlphaFoldDB" id="A0A6D2HMX3"/>
<dbReference type="EMBL" id="CACVBM020000210">
    <property type="protein sequence ID" value="CAA7015981.1"/>
    <property type="molecule type" value="Genomic_DNA"/>
</dbReference>
<feature type="region of interest" description="Disordered" evidence="1">
    <location>
        <begin position="173"/>
        <end position="231"/>
    </location>
</feature>
<comment type="caution">
    <text evidence="2">The sequence shown here is derived from an EMBL/GenBank/DDBJ whole genome shotgun (WGS) entry which is preliminary data.</text>
</comment>
<accession>A0A6D2HMX3</accession>
<feature type="compositionally biased region" description="Polar residues" evidence="1">
    <location>
        <begin position="13"/>
        <end position="24"/>
    </location>
</feature>
<keyword evidence="3" id="KW-1185">Reference proteome</keyword>
<feature type="compositionally biased region" description="Basic and acidic residues" evidence="1">
    <location>
        <begin position="222"/>
        <end position="231"/>
    </location>
</feature>
<reference evidence="2" key="1">
    <citation type="submission" date="2020-01" db="EMBL/GenBank/DDBJ databases">
        <authorList>
            <person name="Mishra B."/>
        </authorList>
    </citation>
    <scope>NUCLEOTIDE SEQUENCE [LARGE SCALE GENOMIC DNA]</scope>
</reference>
<feature type="compositionally biased region" description="Polar residues" evidence="1">
    <location>
        <begin position="173"/>
        <end position="190"/>
    </location>
</feature>
<evidence type="ECO:0000313" key="2">
    <source>
        <dbReference type="EMBL" id="CAA7015981.1"/>
    </source>
</evidence>
<name>A0A6D2HMX3_9BRAS</name>
<dbReference type="OrthoDB" id="1097374at2759"/>
<evidence type="ECO:0000313" key="3">
    <source>
        <dbReference type="Proteomes" id="UP000467841"/>
    </source>
</evidence>